<dbReference type="FunFam" id="3.40.50.300:FF:002275">
    <property type="entry name" value="ATP-binding cassette, subfamily A (ABC1), member 16"/>
    <property type="match status" value="1"/>
</dbReference>
<evidence type="ECO:0000259" key="11">
    <source>
        <dbReference type="PROSITE" id="PS50893"/>
    </source>
</evidence>
<reference evidence="13" key="1">
    <citation type="journal article" date="2023" name="G3 (Bethesda)">
        <title>Whole genome assembly and annotation of the endangered Caribbean coral Acropora cervicornis.</title>
        <authorList>
            <person name="Selwyn J.D."/>
            <person name="Vollmer S.V."/>
        </authorList>
    </citation>
    <scope>NUCLEOTIDE SEQUENCE</scope>
    <source>
        <strain evidence="13">K2</strain>
    </source>
</reference>
<feature type="region of interest" description="Disordered" evidence="9">
    <location>
        <begin position="2026"/>
        <end position="2052"/>
    </location>
</feature>
<dbReference type="InterPro" id="IPR000519">
    <property type="entry name" value="P_trefoil_dom"/>
</dbReference>
<reference evidence="13" key="2">
    <citation type="journal article" date="2023" name="Science">
        <title>Genomic signatures of disease resistance in endangered staghorn corals.</title>
        <authorList>
            <person name="Vollmer S.V."/>
            <person name="Selwyn J.D."/>
            <person name="Despard B.A."/>
            <person name="Roesel C.L."/>
        </authorList>
    </citation>
    <scope>NUCLEOTIDE SEQUENCE</scope>
    <source>
        <strain evidence="13">K2</strain>
    </source>
</reference>
<dbReference type="Pfam" id="PF00005">
    <property type="entry name" value="ABC_tran"/>
    <property type="match status" value="2"/>
</dbReference>
<sequence length="2069" mass="232793">MKFFDQLKLLVWKNFTLRRRSHLKNIVELIWPLVLFLILVGVRSKDKYGTYNVSNSVYRPRALPSAGVLPFTRSLLCDFRTAKTNDYQELLTGLPNLRSSSLSRLLEDSLPILANSSLMERLKRIRSDYQQFQTDQQALSQLLGGRSRQLQWQQYNLTDVPLEKLLKDPAGFQQFLLDTANLNPRIISDLLNSTVNVQRIMATFQPLLQTPSSALPFNLFPFPGTLRNQQTMSLLLPLFLVGVGSMGGISGTALKEVICVPSSPLNLQEIINGPNVNGQRLLSALSYDWGNLTKDVHTCSIINPQDRVDCGWPGISKKQCLDSGCCFDDTIQGERFCFYKAEEAKCNCYVGKLVRNAAGVTGNAGRPSYDGAVLKVASIFLKGQILYTPDNNITQEIINQRVCNLVPFLSNTSGEERQQELPFLLFPELKEYRNLLLNSTSNNTITQLSESLGLLLNSTSNETITLLPESFDAVGTLQMLDMLFGTIAEIFSCVDHEYFQAYNNEESMVKRAVNTSALPTIASLVFESLDDTDDMPQFVKYKIRQDVDFTPATYRIRNWYWRPGPADSFRSRGYFNTGFLYLQDLIDRALMKLMLNETVVEPGVYLQEFPYPCYVKDNFVRFIGGTMPLVKTLAWIFTVAMIVKSVVHEKERRLKEVMKVMGLGNGAHWVAWFINSSALMLVTIIILVVILKGGRILWHSNPMIIFLFMFAFMMATIMLCFLITVFFARANLAAACGGIIFFLTYLPYVFVRWFEEYMLTWHKALVSLLSTTSFGICCNYIARYEEQGVGAQWSNLFSSPVTDDGYSLGFAIVMMFVDAVIYGLLTWYIEAILPGQYGIPRPWYFPFQKSYWFETAKRNTVDSDGMDEVTFQNLEGGCVTDKEPTHLPLGCSIRNLVKIYKDGNKLAVDGLNLNLYEGQITSFLGHNGAGKTTTMSVLTGLFPPTSGTAIINGFDIRTDIDLVRKSLGICPQYNVLFDGLTVEEHLWFYASLKGMRKSEIPEEVEKFLKDVGLQNKRHELSKNLSGGMKRKLSVALAFLAGSKVVILDEPTAGVDPYARRGIWDLLLQYKSGVGLDSVDTSEQGSLISIPTKSSPVATLPDSEVYCSEPVVSSFIKSHIPSAQLVENVGSELTYVLPAEMAREGRFQDLFEELDRSLDKLHIGSYGVSDTTLEEVFLKVAEEADIEEEQDKLAAEMPKRRKSFRRHLSRGSRSSRTSANNFSDREQLLTETFQEIDGDYEEEITEVPPVFESTDGRYEAVDKRLSGLKLLRTQFWALLVKRFHHARRNRKGFLSQILLPAIFVCIAMAVAKIRPSYEMPPLELTTDMFLNAEPHVHYLPFALDSQRGNSTDDLTDMVVKFPGVGPACLERSCARKPIIFSKRPREPVSKTQCDCQTMGNAQCPASAGGPRPSQWDSFTGDKLQNLTGRNLTDYLLKTYGNFIRRRCGKCSLIISDSGDSGGPVCQLCWFCSIGVERDGSYQFQYGGVSFGDDFKNIPDSVNQFNFNNSFGLIKKHNAKAWYNTKGYHAPPTFLNVLNNAILRRKAAVKGFNSSQFGISVVNHPMNYTEEQLSEQSIYNRIVDVLVAICVVFALSFVPASFVVYLVSERECKAKHLHLVSGVRPYIYWLSTYVWDLELVDVNNALKKVFLIFPNYCLGRGLIDLAKNQFMDVFQRFGINNVRDPFSWDITGRNILMMIIQGFLFFFITVVIEYRFFLPRRRVNVALKPLDAKDEDEDVQRERLRIERGGGSSDILRVDNLTKVYQSRKKRNVAVNRLCVGVPKGECFGLLGVNGAGKTTTFKMLTGDIAVTQGEAFVDGYSILKNIHNAHQSMGYCPQFDGLDDLLTAAEHLQLYARLRGVPEGDVKQLVDHLIQRMNLTQYRDRCAGGYSGGNKRKLSTAIALVGNPPIIFLDEPTTGMDPKARRFLWNVIIGIVKEGRTVILTSHSMEECESLCNRVAIMVNGQFKCLGSPQHLKSKYGDGYTVTLRVGGEPSKLDEVSEFITSLFPGAVLKVFINFAKNQTDGDSEEIEDLNTRSREDDPAVTEPEQGRDATVTYVRMTDLLTDVSV</sequence>
<evidence type="ECO:0000256" key="4">
    <source>
        <dbReference type="ARBA" id="ARBA00022840"/>
    </source>
</evidence>
<organism evidence="13 14">
    <name type="scientific">Acropora cervicornis</name>
    <name type="common">Staghorn coral</name>
    <dbReference type="NCBI Taxonomy" id="6130"/>
    <lineage>
        <taxon>Eukaryota</taxon>
        <taxon>Metazoa</taxon>
        <taxon>Cnidaria</taxon>
        <taxon>Anthozoa</taxon>
        <taxon>Hexacorallia</taxon>
        <taxon>Scleractinia</taxon>
        <taxon>Astrocoeniina</taxon>
        <taxon>Acroporidae</taxon>
        <taxon>Acropora</taxon>
    </lineage>
</organism>
<evidence type="ECO:0000313" key="13">
    <source>
        <dbReference type="EMBL" id="KAK2569520.1"/>
    </source>
</evidence>
<dbReference type="EMBL" id="JARQWQ010000009">
    <property type="protein sequence ID" value="KAK2569520.1"/>
    <property type="molecule type" value="Genomic_DNA"/>
</dbReference>
<dbReference type="PROSITE" id="PS50893">
    <property type="entry name" value="ABC_TRANSPORTER_2"/>
    <property type="match status" value="2"/>
</dbReference>
<comment type="subcellular location">
    <subcellularLocation>
        <location evidence="1">Membrane</location>
        <topology evidence="1">Multi-pass membrane protein</topology>
    </subcellularLocation>
</comment>
<keyword evidence="2 10" id="KW-0812">Transmembrane</keyword>
<dbReference type="FunFam" id="4.10.110.10:FF:000006">
    <property type="entry name" value="Trefoil factor 1"/>
    <property type="match status" value="1"/>
</dbReference>
<evidence type="ECO:0000256" key="2">
    <source>
        <dbReference type="ARBA" id="ARBA00022692"/>
    </source>
</evidence>
<dbReference type="InterPro" id="IPR044913">
    <property type="entry name" value="P_trefoil_dom_sf"/>
</dbReference>
<gene>
    <name evidence="13" type="ORF">P5673_005338</name>
</gene>
<dbReference type="InterPro" id="IPR003439">
    <property type="entry name" value="ABC_transporter-like_ATP-bd"/>
</dbReference>
<dbReference type="PROSITE" id="PS00211">
    <property type="entry name" value="ABC_TRANSPORTER_1"/>
    <property type="match status" value="1"/>
</dbReference>
<dbReference type="Gene3D" id="4.10.110.10">
    <property type="entry name" value="Spasmolytic Protein, domain 1"/>
    <property type="match status" value="1"/>
</dbReference>
<dbReference type="Pfam" id="PF12698">
    <property type="entry name" value="ABC2_membrane_3"/>
    <property type="match status" value="2"/>
</dbReference>
<dbReference type="GO" id="GO:0140359">
    <property type="term" value="F:ABC-type transporter activity"/>
    <property type="evidence" value="ECO:0007669"/>
    <property type="project" value="InterPro"/>
</dbReference>
<evidence type="ECO:0000256" key="7">
    <source>
        <dbReference type="ARBA" id="ARBA00023157"/>
    </source>
</evidence>
<evidence type="ECO:0000256" key="10">
    <source>
        <dbReference type="SAM" id="Phobius"/>
    </source>
</evidence>
<dbReference type="Pfam" id="PF00088">
    <property type="entry name" value="Trefoil"/>
    <property type="match status" value="1"/>
</dbReference>
<feature type="transmembrane region" description="Helical" evidence="10">
    <location>
        <begin position="1583"/>
        <end position="1605"/>
    </location>
</feature>
<feature type="domain" description="ABC transporter" evidence="11">
    <location>
        <begin position="1754"/>
        <end position="1988"/>
    </location>
</feature>
<accession>A0AAD9QY23</accession>
<feature type="transmembrane region" description="Helical" evidence="10">
    <location>
        <begin position="1291"/>
        <end position="1310"/>
    </location>
</feature>
<dbReference type="GO" id="GO:0005319">
    <property type="term" value="F:lipid transporter activity"/>
    <property type="evidence" value="ECO:0007669"/>
    <property type="project" value="TreeGrafter"/>
</dbReference>
<keyword evidence="3" id="KW-0547">Nucleotide-binding</keyword>
<comment type="caution">
    <text evidence="13">The sequence shown here is derived from an EMBL/GenBank/DDBJ whole genome shotgun (WGS) entry which is preliminary data.</text>
</comment>
<evidence type="ECO:0000256" key="6">
    <source>
        <dbReference type="ARBA" id="ARBA00023136"/>
    </source>
</evidence>
<dbReference type="InterPro" id="IPR013525">
    <property type="entry name" value="ABC2_TM"/>
</dbReference>
<dbReference type="Gene3D" id="3.40.50.300">
    <property type="entry name" value="P-loop containing nucleotide triphosphate hydrolases"/>
    <property type="match status" value="2"/>
</dbReference>
<feature type="transmembrane region" description="Helical" evidence="10">
    <location>
        <begin position="1693"/>
        <end position="1715"/>
    </location>
</feature>
<feature type="transmembrane region" description="Helical" evidence="10">
    <location>
        <begin position="732"/>
        <end position="751"/>
    </location>
</feature>
<dbReference type="SMART" id="SM00018">
    <property type="entry name" value="PD"/>
    <property type="match status" value="1"/>
</dbReference>
<dbReference type="InterPro" id="IPR017994">
    <property type="entry name" value="P_trefoil_chordata"/>
</dbReference>
<evidence type="ECO:0000256" key="5">
    <source>
        <dbReference type="ARBA" id="ARBA00022989"/>
    </source>
</evidence>
<proteinExistence type="predicted"/>
<dbReference type="InterPro" id="IPR017871">
    <property type="entry name" value="ABC_transporter-like_CS"/>
</dbReference>
<feature type="disulfide bond" evidence="8">
    <location>
        <begin position="310"/>
        <end position="325"/>
    </location>
</feature>
<evidence type="ECO:0000259" key="12">
    <source>
        <dbReference type="PROSITE" id="PS51448"/>
    </source>
</evidence>
<evidence type="ECO:0000256" key="3">
    <source>
        <dbReference type="ARBA" id="ARBA00022741"/>
    </source>
</evidence>
<feature type="transmembrane region" description="Helical" evidence="10">
    <location>
        <begin position="806"/>
        <end position="829"/>
    </location>
</feature>
<dbReference type="InterPro" id="IPR003593">
    <property type="entry name" value="AAA+_ATPase"/>
</dbReference>
<feature type="transmembrane region" description="Helical" evidence="10">
    <location>
        <begin position="667"/>
        <end position="691"/>
    </location>
</feature>
<dbReference type="SMART" id="SM00382">
    <property type="entry name" value="AAA"/>
    <property type="match status" value="2"/>
</dbReference>
<dbReference type="PROSITE" id="PS51448">
    <property type="entry name" value="P_TREFOIL_2"/>
    <property type="match status" value="1"/>
</dbReference>
<protein>
    <submittedName>
        <fullName evidence="13">ATP-binding cassette sub-family A member 2</fullName>
    </submittedName>
</protein>
<feature type="domain" description="P-type" evidence="12">
    <location>
        <begin position="297"/>
        <end position="341"/>
    </location>
</feature>
<dbReference type="GO" id="GO:0016887">
    <property type="term" value="F:ATP hydrolysis activity"/>
    <property type="evidence" value="ECO:0007669"/>
    <property type="project" value="InterPro"/>
</dbReference>
<dbReference type="PANTHER" id="PTHR19229">
    <property type="entry name" value="ATP-BINDING CASSETTE TRANSPORTER SUBFAMILY A ABCA"/>
    <property type="match status" value="1"/>
</dbReference>
<dbReference type="CDD" id="cd03263">
    <property type="entry name" value="ABC_subfamily_A"/>
    <property type="match status" value="2"/>
</dbReference>
<keyword evidence="4 13" id="KW-0067">ATP-binding</keyword>
<dbReference type="InterPro" id="IPR026082">
    <property type="entry name" value="ABCA"/>
</dbReference>
<comment type="caution">
    <text evidence="8">Lacks conserved residue(s) required for the propagation of feature annotation.</text>
</comment>
<feature type="domain" description="ABC transporter" evidence="11">
    <location>
        <begin position="891"/>
        <end position="1162"/>
    </location>
</feature>
<evidence type="ECO:0000256" key="9">
    <source>
        <dbReference type="SAM" id="MobiDB-lite"/>
    </source>
</evidence>
<dbReference type="GO" id="GO:0005524">
    <property type="term" value="F:ATP binding"/>
    <property type="evidence" value="ECO:0007669"/>
    <property type="project" value="UniProtKB-KW"/>
</dbReference>
<evidence type="ECO:0000313" key="14">
    <source>
        <dbReference type="Proteomes" id="UP001249851"/>
    </source>
</evidence>
<evidence type="ECO:0000256" key="8">
    <source>
        <dbReference type="PROSITE-ProRule" id="PRU00779"/>
    </source>
</evidence>
<dbReference type="PRINTS" id="PR00680">
    <property type="entry name" value="PTREFOIL"/>
</dbReference>
<dbReference type="PANTHER" id="PTHR19229:SF185">
    <property type="entry name" value="ABC TRANSPORTER DOMAIN-CONTAINING PROTEIN"/>
    <property type="match status" value="1"/>
</dbReference>
<name>A0AAD9QY23_ACRCE</name>
<dbReference type="FunFam" id="3.40.50.300:FF:000327">
    <property type="entry name" value="ATP-binding cassette sub-family A member 3"/>
    <property type="match status" value="1"/>
</dbReference>
<keyword evidence="14" id="KW-1185">Reference proteome</keyword>
<feature type="transmembrane region" description="Helical" evidence="10">
    <location>
        <begin position="703"/>
        <end position="726"/>
    </location>
</feature>
<keyword evidence="6 10" id="KW-0472">Membrane</keyword>
<dbReference type="SUPFAM" id="SSF57492">
    <property type="entry name" value="Trefoil"/>
    <property type="match status" value="1"/>
</dbReference>
<evidence type="ECO:0000256" key="1">
    <source>
        <dbReference type="ARBA" id="ARBA00004141"/>
    </source>
</evidence>
<feature type="compositionally biased region" description="Basic residues" evidence="9">
    <location>
        <begin position="1198"/>
        <end position="1209"/>
    </location>
</feature>
<dbReference type="Proteomes" id="UP001249851">
    <property type="component" value="Unassembled WGS sequence"/>
</dbReference>
<feature type="region of interest" description="Disordered" evidence="9">
    <location>
        <begin position="1187"/>
        <end position="1220"/>
    </location>
</feature>
<dbReference type="InterPro" id="IPR027417">
    <property type="entry name" value="P-loop_NTPase"/>
</dbReference>
<dbReference type="CDD" id="cd00111">
    <property type="entry name" value="Trefoil"/>
    <property type="match status" value="1"/>
</dbReference>
<dbReference type="GO" id="GO:0016020">
    <property type="term" value="C:membrane"/>
    <property type="evidence" value="ECO:0007669"/>
    <property type="project" value="UniProtKB-SubCell"/>
</dbReference>
<dbReference type="SUPFAM" id="SSF52540">
    <property type="entry name" value="P-loop containing nucleoside triphosphate hydrolases"/>
    <property type="match status" value="2"/>
</dbReference>
<feature type="transmembrane region" description="Helical" evidence="10">
    <location>
        <begin position="629"/>
        <end position="647"/>
    </location>
</feature>
<feature type="disulfide bond" evidence="8">
    <location>
        <begin position="320"/>
        <end position="337"/>
    </location>
</feature>
<keyword evidence="7 8" id="KW-1015">Disulfide bond</keyword>
<keyword evidence="5 10" id="KW-1133">Transmembrane helix</keyword>